<gene>
    <name evidence="2" type="primary">IMH1_2</name>
    <name evidence="2" type="ORF">N0V83_001003</name>
</gene>
<feature type="compositionally biased region" description="Basic and acidic residues" evidence="1">
    <location>
        <begin position="140"/>
        <end position="149"/>
    </location>
</feature>
<evidence type="ECO:0000313" key="2">
    <source>
        <dbReference type="EMBL" id="KAJ4378170.1"/>
    </source>
</evidence>
<feature type="compositionally biased region" description="Basic and acidic residues" evidence="1">
    <location>
        <begin position="110"/>
        <end position="130"/>
    </location>
</feature>
<feature type="compositionally biased region" description="Basic and acidic residues" evidence="1">
    <location>
        <begin position="1"/>
        <end position="21"/>
    </location>
</feature>
<evidence type="ECO:0000256" key="1">
    <source>
        <dbReference type="SAM" id="MobiDB-lite"/>
    </source>
</evidence>
<comment type="caution">
    <text evidence="2">The sequence shown here is derived from an EMBL/GenBank/DDBJ whole genome shotgun (WGS) entry which is preliminary data.</text>
</comment>
<keyword evidence="3" id="KW-1185">Reference proteome</keyword>
<proteinExistence type="predicted"/>
<accession>A0A9W9CRM3</accession>
<feature type="region of interest" description="Disordered" evidence="1">
    <location>
        <begin position="1"/>
        <end position="156"/>
    </location>
</feature>
<protein>
    <submittedName>
        <fullName evidence="2">Golgin imh1</fullName>
    </submittedName>
</protein>
<name>A0A9W9CRM3_9PLEO</name>
<evidence type="ECO:0000313" key="3">
    <source>
        <dbReference type="Proteomes" id="UP001140560"/>
    </source>
</evidence>
<dbReference type="Proteomes" id="UP001140560">
    <property type="component" value="Unassembled WGS sequence"/>
</dbReference>
<dbReference type="OrthoDB" id="1926336at2759"/>
<feature type="compositionally biased region" description="Low complexity" evidence="1">
    <location>
        <begin position="27"/>
        <end position="49"/>
    </location>
</feature>
<dbReference type="EMBL" id="JAPEUY010000001">
    <property type="protein sequence ID" value="KAJ4378170.1"/>
    <property type="molecule type" value="Genomic_DNA"/>
</dbReference>
<reference evidence="2" key="1">
    <citation type="submission" date="2022-10" db="EMBL/GenBank/DDBJ databases">
        <title>Tapping the CABI collections for fungal endophytes: first genome assemblies for Collariella, Neodidymelliopsis, Ascochyta clinopodiicola, Didymella pomorum, Didymosphaeria variabile, Neocosmospora piperis and Neocucurbitaria cava.</title>
        <authorList>
            <person name="Hill R."/>
        </authorList>
    </citation>
    <scope>NUCLEOTIDE SEQUENCE</scope>
    <source>
        <strain evidence="2">IMI 356814</strain>
    </source>
</reference>
<dbReference type="AlphaFoldDB" id="A0A9W9CRM3"/>
<feature type="compositionally biased region" description="Acidic residues" evidence="1">
    <location>
        <begin position="72"/>
        <end position="85"/>
    </location>
</feature>
<organism evidence="2 3">
    <name type="scientific">Neocucurbitaria cava</name>
    <dbReference type="NCBI Taxonomy" id="798079"/>
    <lineage>
        <taxon>Eukaryota</taxon>
        <taxon>Fungi</taxon>
        <taxon>Dikarya</taxon>
        <taxon>Ascomycota</taxon>
        <taxon>Pezizomycotina</taxon>
        <taxon>Dothideomycetes</taxon>
        <taxon>Pleosporomycetidae</taxon>
        <taxon>Pleosporales</taxon>
        <taxon>Pleosporineae</taxon>
        <taxon>Cucurbitariaceae</taxon>
        <taxon>Neocucurbitaria</taxon>
    </lineage>
</organism>
<sequence>MWDAQRIRGAIDARIAEEQARQKAGQSSTPPRSSSAPRRSSSRNLSPSKRPARSKDGDNSKTAPAGKGPDPSEFDPEFVIGEEDEQPSRVGTPRPKEKAQSAEPATENGNEEKEVEPAAEADEKKDKEPELPPEVQTRLRKLDKLEPKYSGEYSSEPLMDKAKLGGRTAPVVPHRTRPNRRNRNFRVLFARVHAFDIDQRLFSLCRILGSTDCEERHADGGAQEGLKGARWAQQEAGGVGEACEGSIRGS</sequence>